<reference evidence="1" key="1">
    <citation type="submission" date="2016-12" db="EMBL/GenBank/DDBJ databases">
        <authorList>
            <person name="Moulin L."/>
        </authorList>
    </citation>
    <scope>NUCLEOTIDE SEQUENCE [LARGE SCALE GENOMIC DNA]</scope>
    <source>
        <strain evidence="1">STM 7183</strain>
    </source>
</reference>
<accession>A0A1N7SV82</accession>
<gene>
    <name evidence="1" type="ORF">BN2476_1150009</name>
</gene>
<evidence type="ECO:0000313" key="2">
    <source>
        <dbReference type="Proteomes" id="UP000195569"/>
    </source>
</evidence>
<protein>
    <submittedName>
        <fullName evidence="1">Uncharacterized protein</fullName>
    </submittedName>
</protein>
<comment type="caution">
    <text evidence="1">The sequence shown here is derived from an EMBL/GenBank/DDBJ whole genome shotgun (WGS) entry which is preliminary data.</text>
</comment>
<evidence type="ECO:0000313" key="1">
    <source>
        <dbReference type="EMBL" id="SIT51295.1"/>
    </source>
</evidence>
<proteinExistence type="predicted"/>
<dbReference type="EMBL" id="CYGY02000115">
    <property type="protein sequence ID" value="SIT51295.1"/>
    <property type="molecule type" value="Genomic_DNA"/>
</dbReference>
<dbReference type="AlphaFoldDB" id="A0A1N7SV82"/>
<dbReference type="Proteomes" id="UP000195569">
    <property type="component" value="Unassembled WGS sequence"/>
</dbReference>
<keyword evidence="2" id="KW-1185">Reference proteome</keyword>
<sequence>MCLWRAVRFRIVHAKRSTARGPVHTVPHAFDIQVDDETERGAPSRVQRTWIRSNVW</sequence>
<organism evidence="1 2">
    <name type="scientific">Paraburkholderia piptadeniae</name>
    <dbReference type="NCBI Taxonomy" id="1701573"/>
    <lineage>
        <taxon>Bacteria</taxon>
        <taxon>Pseudomonadati</taxon>
        <taxon>Pseudomonadota</taxon>
        <taxon>Betaproteobacteria</taxon>
        <taxon>Burkholderiales</taxon>
        <taxon>Burkholderiaceae</taxon>
        <taxon>Paraburkholderia</taxon>
    </lineage>
</organism>
<name>A0A1N7SV82_9BURK</name>